<name>A0AAD9VXD5_9HYME</name>
<keyword evidence="7" id="KW-0418">Kinase</keyword>
<dbReference type="GO" id="GO:0000408">
    <property type="term" value="C:EKC/KEOPS complex"/>
    <property type="evidence" value="ECO:0007669"/>
    <property type="project" value="UniProtKB-ARBA"/>
</dbReference>
<dbReference type="GO" id="GO:0004674">
    <property type="term" value="F:protein serine/threonine kinase activity"/>
    <property type="evidence" value="ECO:0007669"/>
    <property type="project" value="UniProtKB-KW"/>
</dbReference>
<dbReference type="InterPro" id="IPR022495">
    <property type="entry name" value="Bud32"/>
</dbReference>
<dbReference type="InterPro" id="IPR008266">
    <property type="entry name" value="Tyr_kinase_AS"/>
</dbReference>
<dbReference type="InterPro" id="IPR011009">
    <property type="entry name" value="Kinase-like_dom_sf"/>
</dbReference>
<dbReference type="Gene3D" id="1.10.510.10">
    <property type="entry name" value="Transferase(Phosphotransferase) domain 1"/>
    <property type="match status" value="1"/>
</dbReference>
<comment type="catalytic activity">
    <reaction evidence="9">
        <text>L-threonyl-[protein] + ATP = O-phospho-L-threonyl-[protein] + ADP + H(+)</text>
        <dbReference type="Rhea" id="RHEA:46608"/>
        <dbReference type="Rhea" id="RHEA-COMP:11060"/>
        <dbReference type="Rhea" id="RHEA-COMP:11605"/>
        <dbReference type="ChEBI" id="CHEBI:15378"/>
        <dbReference type="ChEBI" id="CHEBI:30013"/>
        <dbReference type="ChEBI" id="CHEBI:30616"/>
        <dbReference type="ChEBI" id="CHEBI:61977"/>
        <dbReference type="ChEBI" id="CHEBI:456216"/>
        <dbReference type="EC" id="2.7.11.1"/>
    </reaction>
</comment>
<keyword evidence="6" id="KW-0547">Nucleotide-binding</keyword>
<protein>
    <recommendedName>
        <fullName evidence="2">non-specific serine/threonine protein kinase</fullName>
        <ecNumber evidence="2">2.7.11.1</ecNumber>
    </recommendedName>
</protein>
<dbReference type="GO" id="GO:0008033">
    <property type="term" value="P:tRNA processing"/>
    <property type="evidence" value="ECO:0007669"/>
    <property type="project" value="UniProtKB-KW"/>
</dbReference>
<keyword evidence="5" id="KW-0819">tRNA processing</keyword>
<dbReference type="InterPro" id="IPR000719">
    <property type="entry name" value="Prot_kinase_dom"/>
</dbReference>
<proteinExistence type="inferred from homology"/>
<dbReference type="GO" id="GO:0005829">
    <property type="term" value="C:cytosol"/>
    <property type="evidence" value="ECO:0007669"/>
    <property type="project" value="TreeGrafter"/>
</dbReference>
<dbReference type="PANTHER" id="PTHR12209:SF0">
    <property type="entry name" value="EKC_KEOPS COMPLEX SUBUNIT TP53RK"/>
    <property type="match status" value="1"/>
</dbReference>
<sequence>MRTVTLGTRAPSRLERAYAPTLVFRRATSTVIVSLKIQFEVTKREKREEKIMHGFELISQGAEACLYKGSYLGRPTVVKERFVKTYRHPDLDSRLTKDRIKAEARAIVRAKAAGVATPALYLVNFDRRSIYMEYVENAIVLKNFIDDNVSEKSDVGHIVDFIGEGLGLLVAKLHSKNIVHGDLTTSNILLRNISEETWAGNEVSNHFVVIDFGLARVDSTVEDKAVDIYVLERSLLSAHSEVSNLFPKIYTSYQKHYGNKAQCKEIVNKYEEVRARGRKRLMIG</sequence>
<evidence type="ECO:0000256" key="4">
    <source>
        <dbReference type="ARBA" id="ARBA00022679"/>
    </source>
</evidence>
<evidence type="ECO:0000256" key="10">
    <source>
        <dbReference type="ARBA" id="ARBA00048679"/>
    </source>
</evidence>
<evidence type="ECO:0000256" key="5">
    <source>
        <dbReference type="ARBA" id="ARBA00022694"/>
    </source>
</evidence>
<evidence type="ECO:0000256" key="6">
    <source>
        <dbReference type="ARBA" id="ARBA00022741"/>
    </source>
</evidence>
<evidence type="ECO:0000256" key="8">
    <source>
        <dbReference type="ARBA" id="ARBA00022840"/>
    </source>
</evidence>
<evidence type="ECO:0000313" key="13">
    <source>
        <dbReference type="Proteomes" id="UP001258017"/>
    </source>
</evidence>
<evidence type="ECO:0000259" key="11">
    <source>
        <dbReference type="PROSITE" id="PS50011"/>
    </source>
</evidence>
<evidence type="ECO:0000256" key="1">
    <source>
        <dbReference type="ARBA" id="ARBA00010630"/>
    </source>
</evidence>
<dbReference type="PROSITE" id="PS00109">
    <property type="entry name" value="PROTEIN_KINASE_TYR"/>
    <property type="match status" value="1"/>
</dbReference>
<organism evidence="12 13">
    <name type="scientific">Odynerus spinipes</name>
    <dbReference type="NCBI Taxonomy" id="1348599"/>
    <lineage>
        <taxon>Eukaryota</taxon>
        <taxon>Metazoa</taxon>
        <taxon>Ecdysozoa</taxon>
        <taxon>Arthropoda</taxon>
        <taxon>Hexapoda</taxon>
        <taxon>Insecta</taxon>
        <taxon>Pterygota</taxon>
        <taxon>Neoptera</taxon>
        <taxon>Endopterygota</taxon>
        <taxon>Hymenoptera</taxon>
        <taxon>Apocrita</taxon>
        <taxon>Aculeata</taxon>
        <taxon>Vespoidea</taxon>
        <taxon>Vespidae</taxon>
        <taxon>Eumeninae</taxon>
        <taxon>Odynerus</taxon>
    </lineage>
</organism>
<dbReference type="GO" id="GO:0005634">
    <property type="term" value="C:nucleus"/>
    <property type="evidence" value="ECO:0007669"/>
    <property type="project" value="TreeGrafter"/>
</dbReference>
<dbReference type="AlphaFoldDB" id="A0AAD9VXD5"/>
<dbReference type="PANTHER" id="PTHR12209">
    <property type="entry name" value="NON-SPECIFIC SERINE/THREONINE PROTEIN KINASE"/>
    <property type="match status" value="1"/>
</dbReference>
<dbReference type="GO" id="GO:0070525">
    <property type="term" value="P:tRNA threonylcarbamoyladenosine metabolic process"/>
    <property type="evidence" value="ECO:0007669"/>
    <property type="project" value="TreeGrafter"/>
</dbReference>
<comment type="catalytic activity">
    <reaction evidence="10">
        <text>L-seryl-[protein] + ATP = O-phospho-L-seryl-[protein] + ADP + H(+)</text>
        <dbReference type="Rhea" id="RHEA:17989"/>
        <dbReference type="Rhea" id="RHEA-COMP:9863"/>
        <dbReference type="Rhea" id="RHEA-COMP:11604"/>
        <dbReference type="ChEBI" id="CHEBI:15378"/>
        <dbReference type="ChEBI" id="CHEBI:29999"/>
        <dbReference type="ChEBI" id="CHEBI:30616"/>
        <dbReference type="ChEBI" id="CHEBI:83421"/>
        <dbReference type="ChEBI" id="CHEBI:456216"/>
        <dbReference type="EC" id="2.7.11.1"/>
    </reaction>
</comment>
<comment type="caution">
    <text evidence="12">The sequence shown here is derived from an EMBL/GenBank/DDBJ whole genome shotgun (WGS) entry which is preliminary data.</text>
</comment>
<dbReference type="NCBIfam" id="TIGR03724">
    <property type="entry name" value="arch_bud32"/>
    <property type="match status" value="1"/>
</dbReference>
<keyword evidence="4" id="KW-0808">Transferase</keyword>
<keyword evidence="3" id="KW-0723">Serine/threonine-protein kinase</keyword>
<keyword evidence="13" id="KW-1185">Reference proteome</keyword>
<dbReference type="Pfam" id="PF06293">
    <property type="entry name" value="Kdo"/>
    <property type="match status" value="1"/>
</dbReference>
<gene>
    <name evidence="12" type="ORF">KPH14_002012</name>
</gene>
<evidence type="ECO:0000256" key="9">
    <source>
        <dbReference type="ARBA" id="ARBA00047899"/>
    </source>
</evidence>
<dbReference type="Gene3D" id="3.30.200.20">
    <property type="entry name" value="Phosphorylase Kinase, domain 1"/>
    <property type="match status" value="1"/>
</dbReference>
<dbReference type="EC" id="2.7.11.1" evidence="2"/>
<evidence type="ECO:0000256" key="7">
    <source>
        <dbReference type="ARBA" id="ARBA00022777"/>
    </source>
</evidence>
<dbReference type="EMBL" id="JAIFRP010000002">
    <property type="protein sequence ID" value="KAK2589202.1"/>
    <property type="molecule type" value="Genomic_DNA"/>
</dbReference>
<evidence type="ECO:0000256" key="2">
    <source>
        <dbReference type="ARBA" id="ARBA00012513"/>
    </source>
</evidence>
<reference evidence="12" key="2">
    <citation type="journal article" date="2023" name="Commun. Biol.">
        <title>Intrasexual cuticular hydrocarbon dimorphism in a wasp sheds light on hydrocarbon biosynthesis genes in Hymenoptera.</title>
        <authorList>
            <person name="Moris V.C."/>
            <person name="Podsiadlowski L."/>
            <person name="Martin S."/>
            <person name="Oeyen J.P."/>
            <person name="Donath A."/>
            <person name="Petersen M."/>
            <person name="Wilbrandt J."/>
            <person name="Misof B."/>
            <person name="Liedtke D."/>
            <person name="Thamm M."/>
            <person name="Scheiner R."/>
            <person name="Schmitt T."/>
            <person name="Niehuis O."/>
        </authorList>
    </citation>
    <scope>NUCLEOTIDE SEQUENCE</scope>
    <source>
        <strain evidence="12">GBR_01_08_01A</strain>
    </source>
</reference>
<dbReference type="SUPFAM" id="SSF56112">
    <property type="entry name" value="Protein kinase-like (PK-like)"/>
    <property type="match status" value="1"/>
</dbReference>
<dbReference type="PROSITE" id="PS50011">
    <property type="entry name" value="PROTEIN_KINASE_DOM"/>
    <property type="match status" value="1"/>
</dbReference>
<evidence type="ECO:0000256" key="3">
    <source>
        <dbReference type="ARBA" id="ARBA00022527"/>
    </source>
</evidence>
<dbReference type="GO" id="GO:0005524">
    <property type="term" value="F:ATP binding"/>
    <property type="evidence" value="ECO:0007669"/>
    <property type="project" value="UniProtKB-KW"/>
</dbReference>
<feature type="domain" description="Protein kinase" evidence="11">
    <location>
        <begin position="52"/>
        <end position="284"/>
    </location>
</feature>
<dbReference type="Proteomes" id="UP001258017">
    <property type="component" value="Unassembled WGS sequence"/>
</dbReference>
<accession>A0AAD9VXD5</accession>
<comment type="similarity">
    <text evidence="1">Belongs to the protein kinase superfamily. BUD32 family.</text>
</comment>
<reference evidence="12" key="1">
    <citation type="submission" date="2021-08" db="EMBL/GenBank/DDBJ databases">
        <authorList>
            <person name="Misof B."/>
            <person name="Oliver O."/>
            <person name="Podsiadlowski L."/>
            <person name="Donath A."/>
            <person name="Peters R."/>
            <person name="Mayer C."/>
            <person name="Rust J."/>
            <person name="Gunkel S."/>
            <person name="Lesny P."/>
            <person name="Martin S."/>
            <person name="Oeyen J.P."/>
            <person name="Petersen M."/>
            <person name="Panagiotis P."/>
            <person name="Wilbrandt J."/>
            <person name="Tanja T."/>
        </authorList>
    </citation>
    <scope>NUCLEOTIDE SEQUENCE</scope>
    <source>
        <strain evidence="12">GBR_01_08_01A</strain>
        <tissue evidence="12">Thorax + abdomen</tissue>
    </source>
</reference>
<keyword evidence="8" id="KW-0067">ATP-binding</keyword>
<dbReference type="SMART" id="SM00220">
    <property type="entry name" value="S_TKc"/>
    <property type="match status" value="1"/>
</dbReference>
<dbReference type="FunFam" id="3.30.200.20:FF:000201">
    <property type="entry name" value="TP53-regulating kinase isoform X1"/>
    <property type="match status" value="1"/>
</dbReference>
<evidence type="ECO:0000313" key="12">
    <source>
        <dbReference type="EMBL" id="KAK2589202.1"/>
    </source>
</evidence>